<dbReference type="SFLD" id="SFLDS00001">
    <property type="entry name" value="Enolase"/>
    <property type="match status" value="1"/>
</dbReference>
<dbReference type="EMBL" id="FO203431">
    <property type="protein sequence ID" value="CCH89416.1"/>
    <property type="molecule type" value="Genomic_DNA"/>
</dbReference>
<dbReference type="Pfam" id="PF05034">
    <property type="entry name" value="MAAL_N"/>
    <property type="match status" value="1"/>
</dbReference>
<dbReference type="InterPro" id="IPR006395">
    <property type="entry name" value="Me_Asp_am_lyase"/>
</dbReference>
<dbReference type="PANTHER" id="PTHR48073">
    <property type="entry name" value="O-SUCCINYLBENZOATE SYNTHASE-RELATED"/>
    <property type="match status" value="1"/>
</dbReference>
<evidence type="ECO:0000256" key="7">
    <source>
        <dbReference type="ARBA" id="ARBA00022723"/>
    </source>
</evidence>
<dbReference type="InterPro" id="IPR022665">
    <property type="entry name" value="MeAsp_NH4-lyase_N"/>
</dbReference>
<reference evidence="15 16" key="1">
    <citation type="journal article" date="2012" name="J. Bacteriol.">
        <title>Genome Sequence of Radiation-Resistant Modestobacter marinus Strain BC501, a Representative Actinobacterium That Thrives on Calcareous Stone Surfaces.</title>
        <authorList>
            <person name="Normand P."/>
            <person name="Gury J."/>
            <person name="Pujic P."/>
            <person name="Chouaia B."/>
            <person name="Crotti E."/>
            <person name="Brusetti L."/>
            <person name="Daffonchio D."/>
            <person name="Vacherie B."/>
            <person name="Barbe V."/>
            <person name="Medigue C."/>
            <person name="Calteau A."/>
            <person name="Ghodhbane-Gtari F."/>
            <person name="Essoussi I."/>
            <person name="Nouioui I."/>
            <person name="Abbassi-Ghozzi I."/>
            <person name="Gtari M."/>
        </authorList>
    </citation>
    <scope>NUCLEOTIDE SEQUENCE [LARGE SCALE GENOMIC DNA]</scope>
    <source>
        <strain evidence="16">BC 501</strain>
    </source>
</reference>
<dbReference type="SUPFAM" id="SSF54826">
    <property type="entry name" value="Enolase N-terminal domain-like"/>
    <property type="match status" value="1"/>
</dbReference>
<evidence type="ECO:0000259" key="14">
    <source>
        <dbReference type="Pfam" id="PF07476"/>
    </source>
</evidence>
<evidence type="ECO:0000256" key="9">
    <source>
        <dbReference type="ARBA" id="ARBA00023239"/>
    </source>
</evidence>
<name>I4F1A3_MODI5</name>
<dbReference type="SFLD" id="SFLDF00007">
    <property type="entry name" value="methylaspartate_ammonia-lyase"/>
    <property type="match status" value="1"/>
</dbReference>
<evidence type="ECO:0000256" key="5">
    <source>
        <dbReference type="ARBA" id="ARBA00011738"/>
    </source>
</evidence>
<dbReference type="STRING" id="477641.MODMU_4014"/>
<evidence type="ECO:0000313" key="15">
    <source>
        <dbReference type="EMBL" id="CCH89416.1"/>
    </source>
</evidence>
<dbReference type="PIRSF" id="PIRSF017107">
    <property type="entry name" value="MAL"/>
    <property type="match status" value="1"/>
</dbReference>
<evidence type="ECO:0000256" key="1">
    <source>
        <dbReference type="ARBA" id="ARBA00000789"/>
    </source>
</evidence>
<dbReference type="Gene3D" id="3.20.20.120">
    <property type="entry name" value="Enolase-like C-terminal domain"/>
    <property type="match status" value="1"/>
</dbReference>
<evidence type="ECO:0000256" key="8">
    <source>
        <dbReference type="ARBA" id="ARBA00022842"/>
    </source>
</evidence>
<feature type="binding site" evidence="12">
    <location>
        <position position="240"/>
    </location>
    <ligand>
        <name>Mg(2+)</name>
        <dbReference type="ChEBI" id="CHEBI:18420"/>
    </ligand>
</feature>
<dbReference type="AlphaFoldDB" id="I4F1A3"/>
<organism evidence="15 16">
    <name type="scientific">Modestobacter italicus (strain DSM 44449 / CECT 9708 / BC 501)</name>
    <dbReference type="NCBI Taxonomy" id="2732864"/>
    <lineage>
        <taxon>Bacteria</taxon>
        <taxon>Bacillati</taxon>
        <taxon>Actinomycetota</taxon>
        <taxon>Actinomycetes</taxon>
        <taxon>Geodermatophilales</taxon>
        <taxon>Geodermatophilaceae</taxon>
        <taxon>Modestobacter</taxon>
    </lineage>
</organism>
<dbReference type="InterPro" id="IPR022662">
    <property type="entry name" value="MeAsp_NH4-lyase_C"/>
</dbReference>
<keyword evidence="16" id="KW-1185">Reference proteome</keyword>
<evidence type="ECO:0000256" key="12">
    <source>
        <dbReference type="PIRSR" id="PIRSR017107-4"/>
    </source>
</evidence>
<keyword evidence="7 12" id="KW-0479">Metal-binding</keyword>
<feature type="binding site" evidence="12">
    <location>
        <position position="275"/>
    </location>
    <ligand>
        <name>Mg(2+)</name>
        <dbReference type="ChEBI" id="CHEBI:18420"/>
    </ligand>
</feature>
<dbReference type="PATRIC" id="fig|477641.3.peg.3759"/>
<dbReference type="HOGENOM" id="CLU_055277_0_0_11"/>
<dbReference type="InterPro" id="IPR036849">
    <property type="entry name" value="Enolase-like_C_sf"/>
</dbReference>
<feature type="site" description="Transition state stabilizer" evidence="11">
    <location>
        <position position="197"/>
    </location>
</feature>
<dbReference type="Proteomes" id="UP000006461">
    <property type="component" value="Chromosome"/>
</dbReference>
<dbReference type="PANTHER" id="PTHR48073:SF2">
    <property type="entry name" value="O-SUCCINYLBENZOATE SYNTHASE"/>
    <property type="match status" value="1"/>
</dbReference>
<evidence type="ECO:0000256" key="6">
    <source>
        <dbReference type="ARBA" id="ARBA00012993"/>
    </source>
</evidence>
<accession>I4F1A3</accession>
<comment type="pathway">
    <text evidence="3">Amino-acid degradation; L-glutamate degradation via mesaconate pathway; acetate and pyruvate from L-glutamate: step 2/4.</text>
</comment>
<evidence type="ECO:0000256" key="3">
    <source>
        <dbReference type="ARBA" id="ARBA00004675"/>
    </source>
</evidence>
<feature type="active site" description="Proton acceptor" evidence="10">
    <location>
        <position position="333"/>
    </location>
</feature>
<feature type="binding site" evidence="12">
    <location>
        <position position="309"/>
    </location>
    <ligand>
        <name>Mg(2+)</name>
        <dbReference type="ChEBI" id="CHEBI:18420"/>
    </ligand>
</feature>
<evidence type="ECO:0000256" key="10">
    <source>
        <dbReference type="PIRSR" id="PIRSR017107-1"/>
    </source>
</evidence>
<evidence type="ECO:0000256" key="2">
    <source>
        <dbReference type="ARBA" id="ARBA00001946"/>
    </source>
</evidence>
<evidence type="ECO:0000313" key="16">
    <source>
        <dbReference type="Proteomes" id="UP000006461"/>
    </source>
</evidence>
<proteinExistence type="inferred from homology"/>
<evidence type="ECO:0000259" key="13">
    <source>
        <dbReference type="Pfam" id="PF05034"/>
    </source>
</evidence>
<dbReference type="InterPro" id="IPR029017">
    <property type="entry name" value="Enolase-like_N"/>
</dbReference>
<dbReference type="GO" id="GO:0050096">
    <property type="term" value="F:methylaspartate ammonia-lyase activity"/>
    <property type="evidence" value="ECO:0007669"/>
    <property type="project" value="UniProtKB-EC"/>
</dbReference>
<dbReference type="SUPFAM" id="SSF51604">
    <property type="entry name" value="Enolase C-terminal domain-like"/>
    <property type="match status" value="1"/>
</dbReference>
<dbReference type="NCBIfam" id="TIGR01502">
    <property type="entry name" value="B_methylAsp_ase"/>
    <property type="match status" value="1"/>
</dbReference>
<keyword evidence="8 12" id="KW-0460">Magnesium</keyword>
<dbReference type="GO" id="GO:0019553">
    <property type="term" value="P:L-glutamate catabolic process via L-citramalate"/>
    <property type="evidence" value="ECO:0007669"/>
    <property type="project" value="UniProtKB-UniPathway"/>
</dbReference>
<dbReference type="OrthoDB" id="8630262at2"/>
<dbReference type="UniPathway" id="UPA00561">
    <property type="reaction ID" value="UER00618"/>
</dbReference>
<protein>
    <recommendedName>
        <fullName evidence="6">methylaspartate ammonia-lyase</fullName>
        <ecNumber evidence="6">4.3.1.2</ecNumber>
    </recommendedName>
</protein>
<comment type="cofactor">
    <cofactor evidence="2 12">
        <name>Mg(2+)</name>
        <dbReference type="ChEBI" id="CHEBI:18420"/>
    </cofactor>
</comment>
<dbReference type="eggNOG" id="COG3799">
    <property type="taxonomic scope" value="Bacteria"/>
</dbReference>
<comment type="subunit">
    <text evidence="5">Homodimer.</text>
</comment>
<sequence>MAPPRIAEVLAVGVRGGFFTDDQAAIRAGAVRDGFGYAGPPVTPGFTAVRQPAEALSVLLVLDDGSVEFGDCAAVQYAGAGGRDPVFSASRAREAVLDHVAPRLVGREVTGFRALAEELDRVETDGGRLHTAVRYGVSQAVLAAAARAARVTMAEVVRDEYRTGAPLRPVPLYAQSGDDRYGNAEKMVLRGVDVLPHGLFASPADLGPAGEGLADYLRWLVARIGQLRPDGGYHPRLHVDTYGTPGLAFGGDVRAVAGYLAWLGELCAPYDLAVEHPVDAGSREGQLEACAQLRAELAALGSGVRVVVDEWCNTLDDVRAFVAAGAADVVHVKTPDLGSLTDSIEALLLVRDAGLEAFCGGTCTETDRSAQVTAHVAMACEAGQVLAKPGMGVDEGLMVVGNEMARTAALAAARRTREDT</sequence>
<evidence type="ECO:0000256" key="4">
    <source>
        <dbReference type="ARBA" id="ARBA00009954"/>
    </source>
</evidence>
<dbReference type="SFLD" id="SFLDG00151">
    <property type="entry name" value="methylaspartate_ammonia-lyase"/>
    <property type="match status" value="1"/>
</dbReference>
<gene>
    <name evidence="15" type="ordered locus">MODMU_4014</name>
</gene>
<dbReference type="EC" id="4.3.1.2" evidence="6"/>
<feature type="domain" description="Methylaspartate ammonia-lyase N-terminal" evidence="13">
    <location>
        <begin position="5"/>
        <end position="161"/>
    </location>
</feature>
<evidence type="ECO:0000256" key="11">
    <source>
        <dbReference type="PIRSR" id="PIRSR017107-3"/>
    </source>
</evidence>
<feature type="domain" description="Methylaspartate ammonia-lyase C-terminal" evidence="14">
    <location>
        <begin position="168"/>
        <end position="411"/>
    </location>
</feature>
<keyword evidence="9 15" id="KW-0456">Lyase</keyword>
<dbReference type="GO" id="GO:0046872">
    <property type="term" value="F:metal ion binding"/>
    <property type="evidence" value="ECO:0007669"/>
    <property type="project" value="UniProtKB-KW"/>
</dbReference>
<comment type="catalytic activity">
    <reaction evidence="1">
        <text>(2S,3S)-3-methyl-L-aspartate = mesaconate + NH4(+)</text>
        <dbReference type="Rhea" id="RHEA:12829"/>
        <dbReference type="ChEBI" id="CHEBI:28938"/>
        <dbReference type="ChEBI" id="CHEBI:36986"/>
        <dbReference type="ChEBI" id="CHEBI:58724"/>
        <dbReference type="EC" id="4.3.1.2"/>
    </reaction>
</comment>
<dbReference type="Gene3D" id="3.30.390.10">
    <property type="entry name" value="Enolase-like, N-terminal domain"/>
    <property type="match status" value="1"/>
</dbReference>
<dbReference type="Pfam" id="PF07476">
    <property type="entry name" value="MAAL_C"/>
    <property type="match status" value="1"/>
</dbReference>
<dbReference type="KEGG" id="mmar:MODMU_4014"/>
<comment type="similarity">
    <text evidence="4">Belongs to the methylaspartate ammonia-lyase family.</text>
</comment>